<dbReference type="InterPro" id="IPR003362">
    <property type="entry name" value="Bact_transf"/>
</dbReference>
<proteinExistence type="inferred from homology"/>
<gene>
    <name evidence="4" type="ORF">QLS65_11970</name>
</gene>
<comment type="caution">
    <text evidence="4">The sequence shown here is derived from an EMBL/GenBank/DDBJ whole genome shotgun (WGS) entry which is preliminary data.</text>
</comment>
<keyword evidence="4" id="KW-0808">Transferase</keyword>
<feature type="domain" description="Bacterial sugar transferase" evidence="3">
    <location>
        <begin position="7"/>
        <end position="183"/>
    </location>
</feature>
<sequence length="184" mass="21247">MILEAKKRLFDVLCSLIGILLMGIPMLILFVLASIDTKSNNFFFQTRVGQFGNFFTICKFKTVDPVSGKISSFGKFLRKSKLDELPQLLNVLVGDMSLVGPRPDIPGYYDKLEGQARKILELKPGITSLASIKYRNEEYLLSKQENPLRYNDEILFPDKVKMNLEYYYNRTFLLDLRIIIKTFI</sequence>
<dbReference type="Pfam" id="PF02397">
    <property type="entry name" value="Bac_transf"/>
    <property type="match status" value="1"/>
</dbReference>
<dbReference type="PANTHER" id="PTHR30576">
    <property type="entry name" value="COLANIC BIOSYNTHESIS UDP-GLUCOSE LIPID CARRIER TRANSFERASE"/>
    <property type="match status" value="1"/>
</dbReference>
<keyword evidence="2" id="KW-0812">Transmembrane</keyword>
<dbReference type="Proteomes" id="UP001243403">
    <property type="component" value="Unassembled WGS sequence"/>
</dbReference>
<keyword evidence="5" id="KW-1185">Reference proteome</keyword>
<dbReference type="GO" id="GO:0016740">
    <property type="term" value="F:transferase activity"/>
    <property type="evidence" value="ECO:0007669"/>
    <property type="project" value="UniProtKB-KW"/>
</dbReference>
<evidence type="ECO:0000256" key="2">
    <source>
        <dbReference type="SAM" id="Phobius"/>
    </source>
</evidence>
<dbReference type="PANTHER" id="PTHR30576:SF20">
    <property type="entry name" value="QUINOVOSAMINEPHOSPHOTRANSFERAE-RELATED"/>
    <property type="match status" value="1"/>
</dbReference>
<evidence type="ECO:0000256" key="1">
    <source>
        <dbReference type="ARBA" id="ARBA00006464"/>
    </source>
</evidence>
<accession>A0ABT6VEJ5</accession>
<dbReference type="EC" id="2.7.8.-" evidence="4"/>
<dbReference type="RefSeq" id="WP_282718190.1">
    <property type="nucleotide sequence ID" value="NZ_JASCRZ010000005.1"/>
</dbReference>
<evidence type="ECO:0000313" key="4">
    <source>
        <dbReference type="EMBL" id="MDI5895609.1"/>
    </source>
</evidence>
<feature type="transmembrane region" description="Helical" evidence="2">
    <location>
        <begin position="12"/>
        <end position="35"/>
    </location>
</feature>
<keyword evidence="2" id="KW-1133">Transmembrane helix</keyword>
<comment type="similarity">
    <text evidence="1">Belongs to the bacterial sugar transferase family.</text>
</comment>
<name>A0ABT6VEJ5_9FLAO</name>
<keyword evidence="2" id="KW-0472">Membrane</keyword>
<protein>
    <submittedName>
        <fullName evidence="4">Sugar transferase</fullName>
        <ecNumber evidence="4">2.7.8.-</ecNumber>
    </submittedName>
</protein>
<organism evidence="4 5">
    <name type="scientific">Flavobacterium algoritolerans</name>
    <dbReference type="NCBI Taxonomy" id="3041254"/>
    <lineage>
        <taxon>Bacteria</taxon>
        <taxon>Pseudomonadati</taxon>
        <taxon>Bacteroidota</taxon>
        <taxon>Flavobacteriia</taxon>
        <taxon>Flavobacteriales</taxon>
        <taxon>Flavobacteriaceae</taxon>
        <taxon>Flavobacterium</taxon>
    </lineage>
</organism>
<dbReference type="EMBL" id="JASCRZ010000005">
    <property type="protein sequence ID" value="MDI5895609.1"/>
    <property type="molecule type" value="Genomic_DNA"/>
</dbReference>
<reference evidence="4 5" key="1">
    <citation type="submission" date="2023-04" db="EMBL/GenBank/DDBJ databases">
        <title>Two novel species of Flavobacterium.</title>
        <authorList>
            <person name="Liu Q."/>
            <person name="Xin Y.-H."/>
        </authorList>
    </citation>
    <scope>NUCLEOTIDE SEQUENCE [LARGE SCALE GENOMIC DNA]</scope>
    <source>
        <strain evidence="4 5">LB1P51</strain>
    </source>
</reference>
<evidence type="ECO:0000259" key="3">
    <source>
        <dbReference type="Pfam" id="PF02397"/>
    </source>
</evidence>
<evidence type="ECO:0000313" key="5">
    <source>
        <dbReference type="Proteomes" id="UP001243403"/>
    </source>
</evidence>